<dbReference type="OrthoDB" id="170869at2157"/>
<keyword evidence="2" id="KW-1133">Transmembrane helix</keyword>
<name>A0A1H3I8D1_9EURY</name>
<organism evidence="3 4">
    <name type="scientific">Halobellus clavatus</name>
    <dbReference type="NCBI Taxonomy" id="660517"/>
    <lineage>
        <taxon>Archaea</taxon>
        <taxon>Methanobacteriati</taxon>
        <taxon>Methanobacteriota</taxon>
        <taxon>Stenosarchaea group</taxon>
        <taxon>Halobacteria</taxon>
        <taxon>Halobacteriales</taxon>
        <taxon>Haloferacaceae</taxon>
        <taxon>Halobellus</taxon>
    </lineage>
</organism>
<reference evidence="4" key="1">
    <citation type="submission" date="2016-10" db="EMBL/GenBank/DDBJ databases">
        <authorList>
            <person name="Varghese N."/>
            <person name="Submissions S."/>
        </authorList>
    </citation>
    <scope>NUCLEOTIDE SEQUENCE [LARGE SCALE GENOMIC DNA]</scope>
    <source>
        <strain evidence="4">CGMCC 1.10118</strain>
    </source>
</reference>
<evidence type="ECO:0000256" key="1">
    <source>
        <dbReference type="SAM" id="MobiDB-lite"/>
    </source>
</evidence>
<evidence type="ECO:0000313" key="3">
    <source>
        <dbReference type="EMBL" id="SDY23891.1"/>
    </source>
</evidence>
<feature type="transmembrane region" description="Helical" evidence="2">
    <location>
        <begin position="214"/>
        <end position="234"/>
    </location>
</feature>
<keyword evidence="4" id="KW-1185">Reference proteome</keyword>
<feature type="transmembrane region" description="Helical" evidence="2">
    <location>
        <begin position="151"/>
        <end position="170"/>
    </location>
</feature>
<sequence length="263" mass="26996">MLAAYLKRGVKAGVVAGLVFGLLIAFVANPLVAFADELGHGSHAIGDNHEHATGEHHEGSGGAQHDSTVSMTVTNGVSIVSGVLWGILLGGVVFGIAYYFLEPVIPGTGGTQSYLLAVAGFITVSGAPWLVLSPQRLGAEQALPAELRSMLYGGMMVAGAFVCLLAGFVYDRLRDTHGRPTATIVAMLSLGLLAIPAALSPVNAVESSLPSELASGLTGTIVFGQALLWLLLAGTHARLRRRSMDTGPAAIATDPTDGTLSAD</sequence>
<feature type="transmembrane region" description="Helical" evidence="2">
    <location>
        <begin position="182"/>
        <end position="202"/>
    </location>
</feature>
<protein>
    <submittedName>
        <fullName evidence="3">Uncharacterized membrane protein, predicted cobalt tansporter CbtA</fullName>
    </submittedName>
</protein>
<dbReference type="Pfam" id="PF09490">
    <property type="entry name" value="CbtA"/>
    <property type="match status" value="1"/>
</dbReference>
<feature type="region of interest" description="Disordered" evidence="1">
    <location>
        <begin position="45"/>
        <end position="66"/>
    </location>
</feature>
<feature type="transmembrane region" description="Helical" evidence="2">
    <location>
        <begin position="113"/>
        <end position="131"/>
    </location>
</feature>
<evidence type="ECO:0000313" key="4">
    <source>
        <dbReference type="Proteomes" id="UP000199170"/>
    </source>
</evidence>
<keyword evidence="2" id="KW-0472">Membrane</keyword>
<gene>
    <name evidence="3" type="ORF">SAMN04487946_10954</name>
</gene>
<dbReference type="EMBL" id="FNPB01000009">
    <property type="protein sequence ID" value="SDY23891.1"/>
    <property type="molecule type" value="Genomic_DNA"/>
</dbReference>
<keyword evidence="2" id="KW-0812">Transmembrane</keyword>
<dbReference type="STRING" id="660517.SAMN04487946_10954"/>
<dbReference type="RefSeq" id="WP_089767967.1">
    <property type="nucleotide sequence ID" value="NZ_FNPB01000009.1"/>
</dbReference>
<evidence type="ECO:0000256" key="2">
    <source>
        <dbReference type="SAM" id="Phobius"/>
    </source>
</evidence>
<dbReference type="AlphaFoldDB" id="A0A1H3I8D1"/>
<accession>A0A1H3I8D1</accession>
<dbReference type="Proteomes" id="UP000199170">
    <property type="component" value="Unassembled WGS sequence"/>
</dbReference>
<dbReference type="InterPro" id="IPR012666">
    <property type="entry name" value="CbtA_put"/>
</dbReference>
<feature type="compositionally biased region" description="Basic and acidic residues" evidence="1">
    <location>
        <begin position="46"/>
        <end position="59"/>
    </location>
</feature>
<proteinExistence type="predicted"/>
<feature type="transmembrane region" description="Helical" evidence="2">
    <location>
        <begin position="79"/>
        <end position="101"/>
    </location>
</feature>
<feature type="transmembrane region" description="Helical" evidence="2">
    <location>
        <begin position="12"/>
        <end position="32"/>
    </location>
</feature>